<comment type="similarity">
    <text evidence="5">Belongs to the YicC/YloC family.</text>
</comment>
<feature type="domain" description="Endoribonuclease YicC-like C-terminal" evidence="7">
    <location>
        <begin position="180"/>
        <end position="295"/>
    </location>
</feature>
<dbReference type="EMBL" id="QEXV01000003">
    <property type="protein sequence ID" value="PWE17347.1"/>
    <property type="molecule type" value="Genomic_DNA"/>
</dbReference>
<protein>
    <submittedName>
        <fullName evidence="8">YicC family protein</fullName>
    </submittedName>
</protein>
<dbReference type="GO" id="GO:0004521">
    <property type="term" value="F:RNA endonuclease activity"/>
    <property type="evidence" value="ECO:0007669"/>
    <property type="project" value="InterPro"/>
</dbReference>
<dbReference type="InterPro" id="IPR013551">
    <property type="entry name" value="YicC-like_C"/>
</dbReference>
<keyword evidence="4" id="KW-0378">Hydrolase</keyword>
<evidence type="ECO:0000313" key="8">
    <source>
        <dbReference type="EMBL" id="PWE17347.1"/>
    </source>
</evidence>
<comment type="caution">
    <text evidence="8">The sequence shown here is derived from an EMBL/GenBank/DDBJ whole genome shotgun (WGS) entry which is preliminary data.</text>
</comment>
<dbReference type="GO" id="GO:0016787">
    <property type="term" value="F:hydrolase activity"/>
    <property type="evidence" value="ECO:0007669"/>
    <property type="project" value="UniProtKB-KW"/>
</dbReference>
<dbReference type="OrthoDB" id="9771229at2"/>
<dbReference type="RefSeq" id="WP_109252578.1">
    <property type="nucleotide sequence ID" value="NZ_QEXV01000003.1"/>
</dbReference>
<keyword evidence="3" id="KW-0255">Endonuclease</keyword>
<keyword evidence="2" id="KW-0540">Nuclease</keyword>
<dbReference type="Pfam" id="PF08340">
    <property type="entry name" value="YicC-like_C"/>
    <property type="match status" value="1"/>
</dbReference>
<evidence type="ECO:0000256" key="2">
    <source>
        <dbReference type="ARBA" id="ARBA00022722"/>
    </source>
</evidence>
<evidence type="ECO:0000256" key="1">
    <source>
        <dbReference type="ARBA" id="ARBA00001968"/>
    </source>
</evidence>
<evidence type="ECO:0000256" key="4">
    <source>
        <dbReference type="ARBA" id="ARBA00022801"/>
    </source>
</evidence>
<dbReference type="Proteomes" id="UP000245168">
    <property type="component" value="Unassembled WGS sequence"/>
</dbReference>
<evidence type="ECO:0000259" key="6">
    <source>
        <dbReference type="Pfam" id="PF03755"/>
    </source>
</evidence>
<evidence type="ECO:0000259" key="7">
    <source>
        <dbReference type="Pfam" id="PF08340"/>
    </source>
</evidence>
<evidence type="ECO:0000313" key="9">
    <source>
        <dbReference type="Proteomes" id="UP000245168"/>
    </source>
</evidence>
<comment type="cofactor">
    <cofactor evidence="1">
        <name>a divalent metal cation</name>
        <dbReference type="ChEBI" id="CHEBI:60240"/>
    </cofactor>
</comment>
<evidence type="ECO:0000256" key="5">
    <source>
        <dbReference type="ARBA" id="ARBA00035648"/>
    </source>
</evidence>
<dbReference type="InterPro" id="IPR005229">
    <property type="entry name" value="YicC/YloC-like"/>
</dbReference>
<organism evidence="8 9">
    <name type="scientific">Marinicauda salina</name>
    <dbReference type="NCBI Taxonomy" id="2135793"/>
    <lineage>
        <taxon>Bacteria</taxon>
        <taxon>Pseudomonadati</taxon>
        <taxon>Pseudomonadota</taxon>
        <taxon>Alphaproteobacteria</taxon>
        <taxon>Maricaulales</taxon>
        <taxon>Maricaulaceae</taxon>
        <taxon>Marinicauda</taxon>
    </lineage>
</organism>
<proteinExistence type="inferred from homology"/>
<gene>
    <name evidence="8" type="ORF">DDZ18_06590</name>
</gene>
<keyword evidence="9" id="KW-1185">Reference proteome</keyword>
<dbReference type="PANTHER" id="PTHR30636:SF3">
    <property type="entry name" value="UPF0701 PROTEIN YICC"/>
    <property type="match status" value="1"/>
</dbReference>
<reference evidence="9" key="1">
    <citation type="submission" date="2018-05" db="EMBL/GenBank/DDBJ databases">
        <authorList>
            <person name="Liu B.-T."/>
        </authorList>
    </citation>
    <scope>NUCLEOTIDE SEQUENCE [LARGE SCALE GENOMIC DNA]</scope>
    <source>
        <strain evidence="9">WD6-1</strain>
    </source>
</reference>
<dbReference type="PANTHER" id="PTHR30636">
    <property type="entry name" value="UPF0701 PROTEIN YICC"/>
    <property type="match status" value="1"/>
</dbReference>
<dbReference type="NCBIfam" id="TIGR00255">
    <property type="entry name" value="YicC/YloC family endoribonuclease"/>
    <property type="match status" value="1"/>
</dbReference>
<dbReference type="Pfam" id="PF03755">
    <property type="entry name" value="YicC-like_N"/>
    <property type="match status" value="1"/>
</dbReference>
<dbReference type="InterPro" id="IPR013527">
    <property type="entry name" value="YicC-like_N"/>
</dbReference>
<name>A0A2U2BTK8_9PROT</name>
<evidence type="ECO:0000256" key="3">
    <source>
        <dbReference type="ARBA" id="ARBA00022759"/>
    </source>
</evidence>
<dbReference type="AlphaFoldDB" id="A0A2U2BTK8"/>
<sequence length="295" mass="31356">MAAPVSGMTGFARAQRAGDFGSVTIEARSVNARGLDARLRTPAVLDHLEAELRNRVKARFSRGAVTVNVTFEEPAGADSLHLDEARLRALAEAGRKLAHEGLAEPPRADGLLGLRGVIVSEDAAPDPERAAELDAATLAALDEALDGLEAARREEGAALAGVIEGQVAEIEALRERAAAHAASQPAAIRDRIKAKFDELLPSGLDEDRLAQEAAALAVRADVREELDRLAAHVEAARALLSGGSPCGRKLDFLSQEFNREANTLCSKSTDRELTDLGLGLKAVIDQMREQVQNVE</sequence>
<feature type="domain" description="Endoribonuclease YicC-like N-terminal" evidence="6">
    <location>
        <begin position="6"/>
        <end position="160"/>
    </location>
</feature>
<accession>A0A2U2BTK8</accession>